<name>A0A927AWC1_9BACT</name>
<organism evidence="1 2">
    <name type="scientific">Spirosoma profusum</name>
    <dbReference type="NCBI Taxonomy" id="2771354"/>
    <lineage>
        <taxon>Bacteria</taxon>
        <taxon>Pseudomonadati</taxon>
        <taxon>Bacteroidota</taxon>
        <taxon>Cytophagia</taxon>
        <taxon>Cytophagales</taxon>
        <taxon>Cytophagaceae</taxon>
        <taxon>Spirosoma</taxon>
    </lineage>
</organism>
<evidence type="ECO:0008006" key="3">
    <source>
        <dbReference type="Google" id="ProtNLM"/>
    </source>
</evidence>
<evidence type="ECO:0000313" key="1">
    <source>
        <dbReference type="EMBL" id="MBD2705658.1"/>
    </source>
</evidence>
<dbReference type="PROSITE" id="PS51257">
    <property type="entry name" value="PROKAR_LIPOPROTEIN"/>
    <property type="match status" value="1"/>
</dbReference>
<protein>
    <recommendedName>
        <fullName evidence="3">DUF4831 family protein</fullName>
    </recommendedName>
</protein>
<keyword evidence="2" id="KW-1185">Reference proteome</keyword>
<sequence>MNKQKVMIWVLIVGLISCCKPTLTVQRITTMPSSSGSDDEGGLYYALPMTLISVEIPITQTTRKQGDCFWDEALKERLGTKDAAVLIAKWKASRDSTYTFYKLKEDQIAITARPIPDPSKVLHVLLVGKWNKNRELTATLNELGQMTQGEMVNQDRTFDLVVQGVQSVAGIVSTLVVPKSAGQSTGTNLADADNFDLISIDKRKRNLIAVRAARTQLIQSSDNVGAEGILKRKLDELDKLEADLLSHLTFDETKTQVILRADILIQKTGSSPFDSSTPILTFSEEAKPILHFEPDAGTYQNEYLRQFADFNSTPAGGAEKLYTLTVSYTSGKQLADYVSEPPTSSTVARGLAYNVPVWARAKVKVKPKTDPEKIVAVATVAMPQWGKVAYLPEKASSTGFEFDPSTGSLRKLSIKQPGLTADQISKAGTALNSAATLIQPESLTAPLGKATRDNDLIEQKIRAAKLQMQYDSITQVKDKLTPALKN</sequence>
<comment type="caution">
    <text evidence="1">The sequence shown here is derived from an EMBL/GenBank/DDBJ whole genome shotgun (WGS) entry which is preliminary data.</text>
</comment>
<gene>
    <name evidence="1" type="ORF">IC229_33935</name>
</gene>
<dbReference type="RefSeq" id="WP_190893305.1">
    <property type="nucleotide sequence ID" value="NZ_JACWZY010000064.1"/>
</dbReference>
<evidence type="ECO:0000313" key="2">
    <source>
        <dbReference type="Proteomes" id="UP000598820"/>
    </source>
</evidence>
<dbReference type="AlphaFoldDB" id="A0A927AWC1"/>
<proteinExistence type="predicted"/>
<dbReference type="EMBL" id="JACWZY010000064">
    <property type="protein sequence ID" value="MBD2705658.1"/>
    <property type="molecule type" value="Genomic_DNA"/>
</dbReference>
<accession>A0A927AWC1</accession>
<dbReference type="Proteomes" id="UP000598820">
    <property type="component" value="Unassembled WGS sequence"/>
</dbReference>
<reference evidence="1" key="1">
    <citation type="submission" date="2020-09" db="EMBL/GenBank/DDBJ databases">
        <authorList>
            <person name="Kim M.K."/>
        </authorList>
    </citation>
    <scope>NUCLEOTIDE SEQUENCE</scope>
    <source>
        <strain evidence="1">BT702</strain>
    </source>
</reference>